<protein>
    <submittedName>
        <fullName evidence="2">Uncharacterized protein</fullName>
    </submittedName>
</protein>
<proteinExistence type="predicted"/>
<dbReference type="VEuPathDB" id="FungiDB:F9C07_1179511"/>
<dbReference type="VEuPathDB" id="FungiDB:AFLA_012271"/>
<gene>
    <name evidence="2" type="ORF">F9C07_1179511</name>
</gene>
<evidence type="ECO:0000313" key="2">
    <source>
        <dbReference type="EMBL" id="QRD81327.1"/>
    </source>
</evidence>
<sequence length="460" mass="52501">MRYLYVNLPTTLCLYRRDVCLSHIPGAPVSQMNSALSFFGVHPQRSHTKEENTSKHHRRRSTMDNSGSMVARAITFPPSQSSHLSGDGISSSSEHSDSRSFSPRNTIRRRRGSFAVNEVPSARRLIHGQHEGDEDELIMLRRKLREAHTKIRRQEILLFRLQTDPYADHQYPDTVIDREYQRFIYSVQQTAWRMCDILGYDSGILCDAISAMRKLEHNVHQDESSALQLTMLLSLIRSSSYSKALYRSSVAMIVFLSFERWAFSPRNISASISPDENVAFKSIFQWLLSDIKMDQTSDQDSMARLKDAEEWRLKTALHIARSKSAPHGRDLTKQRILRELCQLFVTRDSSSEMRSVLYGLVDSGINLASFLQEQQSIYYFVRLKGRYDPETMLPHEPQQAAISLNQGSGAEVMVCIYPSLVKLVASPPFTFNVSKGNALCRPAPDGEELVYGPPMRRRTT</sequence>
<feature type="compositionally biased region" description="Low complexity" evidence="1">
    <location>
        <begin position="79"/>
        <end position="93"/>
    </location>
</feature>
<reference evidence="3" key="1">
    <citation type="journal article" date="2021" name="G3 (Bethesda)">
        <title>Chromosome assembled and annotated genome sequence of Aspergillus flavus NRRL 3357.</title>
        <authorList>
            <person name="Skerker J.M."/>
            <person name="Pianalto K.M."/>
            <person name="Mondo S.J."/>
            <person name="Yang K."/>
            <person name="Arkin A.P."/>
            <person name="Keller N.P."/>
            <person name="Grigoriev I.V."/>
            <person name="Louise Glass N.L."/>
        </authorList>
    </citation>
    <scope>NUCLEOTIDE SEQUENCE [LARGE SCALE GENOMIC DNA]</scope>
    <source>
        <strain evidence="3">ATCC 200026 / FGSC A1120 / IAM 13836 / NRRL 3357 / JCM 12722 / SRRC 167</strain>
    </source>
</reference>
<feature type="region of interest" description="Disordered" evidence="1">
    <location>
        <begin position="42"/>
        <end position="114"/>
    </location>
</feature>
<keyword evidence="3" id="KW-1185">Reference proteome</keyword>
<dbReference type="Proteomes" id="UP000596276">
    <property type="component" value="Chromosome 2"/>
</dbReference>
<name>A0A7U2QR82_ASPFN</name>
<accession>A0A7U2QR82</accession>
<dbReference type="EMBL" id="CP044622">
    <property type="protein sequence ID" value="QRD81327.1"/>
    <property type="molecule type" value="Genomic_DNA"/>
</dbReference>
<evidence type="ECO:0000313" key="3">
    <source>
        <dbReference type="Proteomes" id="UP000596276"/>
    </source>
</evidence>
<organism evidence="2 3">
    <name type="scientific">Aspergillus flavus (strain ATCC 200026 / FGSC A1120 / IAM 13836 / NRRL 3357 / JCM 12722 / SRRC 167)</name>
    <dbReference type="NCBI Taxonomy" id="332952"/>
    <lineage>
        <taxon>Eukaryota</taxon>
        <taxon>Fungi</taxon>
        <taxon>Dikarya</taxon>
        <taxon>Ascomycota</taxon>
        <taxon>Pezizomycotina</taxon>
        <taxon>Eurotiomycetes</taxon>
        <taxon>Eurotiomycetidae</taxon>
        <taxon>Eurotiales</taxon>
        <taxon>Aspergillaceae</taxon>
        <taxon>Aspergillus</taxon>
        <taxon>Aspergillus subgen. Circumdati</taxon>
    </lineage>
</organism>
<evidence type="ECO:0000256" key="1">
    <source>
        <dbReference type="SAM" id="MobiDB-lite"/>
    </source>
</evidence>
<dbReference type="AlphaFoldDB" id="A0A7U2QR82"/>